<dbReference type="PROSITE" id="PS51257">
    <property type="entry name" value="PROKAR_LIPOPROTEIN"/>
    <property type="match status" value="1"/>
</dbReference>
<name>A0A0G1JWQ2_9BACT</name>
<dbReference type="EMBL" id="LCIE01000032">
    <property type="protein sequence ID" value="KKT48347.1"/>
    <property type="molecule type" value="Genomic_DNA"/>
</dbReference>
<reference evidence="2 3" key="1">
    <citation type="journal article" date="2015" name="Nature">
        <title>rRNA introns, odd ribosomes, and small enigmatic genomes across a large radiation of phyla.</title>
        <authorList>
            <person name="Brown C.T."/>
            <person name="Hug L.A."/>
            <person name="Thomas B.C."/>
            <person name="Sharon I."/>
            <person name="Castelle C.J."/>
            <person name="Singh A."/>
            <person name="Wilkins M.J."/>
            <person name="Williams K.H."/>
            <person name="Banfield J.F."/>
        </authorList>
    </citation>
    <scope>NUCLEOTIDE SEQUENCE [LARGE SCALE GENOMIC DNA]</scope>
</reference>
<sequence length="133" mass="14739">MKPSLIVFLLVILSLALSACASSGIDDVDPFINPSTVTPKYGEGGYKLEILPISFEEIPYDLSDSYVAYYAMYEINPTEQITFTRIFVGSNFEGKPNVHYFKVIPVQVETGPVTAFDENAREAMLELCLAISK</sequence>
<dbReference type="AlphaFoldDB" id="A0A0G1JWQ2"/>
<organism evidence="2 3">
    <name type="scientific">Candidatus Collierbacteria bacterium GW2011_GWC2_44_18</name>
    <dbReference type="NCBI Taxonomy" id="1618392"/>
    <lineage>
        <taxon>Bacteria</taxon>
        <taxon>Candidatus Collieribacteriota</taxon>
    </lineage>
</organism>
<evidence type="ECO:0000313" key="3">
    <source>
        <dbReference type="Proteomes" id="UP000034172"/>
    </source>
</evidence>
<evidence type="ECO:0000256" key="1">
    <source>
        <dbReference type="SAM" id="SignalP"/>
    </source>
</evidence>
<keyword evidence="1" id="KW-0732">Signal</keyword>
<dbReference type="STRING" id="1618392.UW41_C0032G0005"/>
<gene>
    <name evidence="2" type="ORF">UW41_C0032G0005</name>
</gene>
<comment type="caution">
    <text evidence="2">The sequence shown here is derived from an EMBL/GenBank/DDBJ whole genome shotgun (WGS) entry which is preliminary data.</text>
</comment>
<feature type="signal peptide" evidence="1">
    <location>
        <begin position="1"/>
        <end position="21"/>
    </location>
</feature>
<dbReference type="Proteomes" id="UP000034172">
    <property type="component" value="Unassembled WGS sequence"/>
</dbReference>
<evidence type="ECO:0008006" key="4">
    <source>
        <dbReference type="Google" id="ProtNLM"/>
    </source>
</evidence>
<accession>A0A0G1JWQ2</accession>
<evidence type="ECO:0000313" key="2">
    <source>
        <dbReference type="EMBL" id="KKT48347.1"/>
    </source>
</evidence>
<protein>
    <recommendedName>
        <fullName evidence="4">Lipoprotein</fullName>
    </recommendedName>
</protein>
<feature type="chain" id="PRO_5002537942" description="Lipoprotein" evidence="1">
    <location>
        <begin position="22"/>
        <end position="133"/>
    </location>
</feature>
<proteinExistence type="predicted"/>